<reference evidence="3" key="4">
    <citation type="journal article" date="2015" name="G3 (Bethesda)">
        <title>Genome sequences of three phytopathogenic species of the Magnaporthaceae family of fungi.</title>
        <authorList>
            <person name="Okagaki L.H."/>
            <person name="Nunes C.C."/>
            <person name="Sailsbery J."/>
            <person name="Clay B."/>
            <person name="Brown D."/>
            <person name="John T."/>
            <person name="Oh Y."/>
            <person name="Young N."/>
            <person name="Fitzgerald M."/>
            <person name="Haas B.J."/>
            <person name="Zeng Q."/>
            <person name="Young S."/>
            <person name="Adiconis X."/>
            <person name="Fan L."/>
            <person name="Levin J.Z."/>
            <person name="Mitchell T.K."/>
            <person name="Okubara P.A."/>
            <person name="Farman M.L."/>
            <person name="Kohn L.M."/>
            <person name="Birren B."/>
            <person name="Ma L.-J."/>
            <person name="Dean R.A."/>
        </authorList>
    </citation>
    <scope>NUCLEOTIDE SEQUENCE</scope>
    <source>
        <strain evidence="3">R3-111a-1</strain>
    </source>
</reference>
<dbReference type="EMBL" id="GL385399">
    <property type="protein sequence ID" value="EJT72966.1"/>
    <property type="molecule type" value="Genomic_DNA"/>
</dbReference>
<dbReference type="EnsemblFungi" id="EJT72966">
    <property type="protein sequence ID" value="EJT72966"/>
    <property type="gene ID" value="GGTG_09817"/>
</dbReference>
<proteinExistence type="predicted"/>
<keyword evidence="4" id="KW-1185">Reference proteome</keyword>
<dbReference type="OrthoDB" id="4484384at2759"/>
<feature type="chain" id="PRO_5015095078" evidence="1">
    <location>
        <begin position="21"/>
        <end position="163"/>
    </location>
</feature>
<evidence type="ECO:0000313" key="4">
    <source>
        <dbReference type="Proteomes" id="UP000006039"/>
    </source>
</evidence>
<feature type="signal peptide" evidence="1">
    <location>
        <begin position="1"/>
        <end position="20"/>
    </location>
</feature>
<accession>J3P8I3</accession>
<organism evidence="2">
    <name type="scientific">Gaeumannomyces tritici (strain R3-111a-1)</name>
    <name type="common">Wheat and barley take-all root rot fungus</name>
    <name type="synonym">Gaeumannomyces graminis var. tritici</name>
    <dbReference type="NCBI Taxonomy" id="644352"/>
    <lineage>
        <taxon>Eukaryota</taxon>
        <taxon>Fungi</taxon>
        <taxon>Dikarya</taxon>
        <taxon>Ascomycota</taxon>
        <taxon>Pezizomycotina</taxon>
        <taxon>Sordariomycetes</taxon>
        <taxon>Sordariomycetidae</taxon>
        <taxon>Magnaporthales</taxon>
        <taxon>Magnaporthaceae</taxon>
        <taxon>Gaeumannomyces</taxon>
    </lineage>
</organism>
<evidence type="ECO:0000313" key="2">
    <source>
        <dbReference type="EMBL" id="EJT72966.1"/>
    </source>
</evidence>
<evidence type="ECO:0000313" key="3">
    <source>
        <dbReference type="EnsemblFungi" id="EJT72966"/>
    </source>
</evidence>
<reference evidence="4" key="1">
    <citation type="submission" date="2010-07" db="EMBL/GenBank/DDBJ databases">
        <title>The genome sequence of Gaeumannomyces graminis var. tritici strain R3-111a-1.</title>
        <authorList>
            <consortium name="The Broad Institute Genome Sequencing Platform"/>
            <person name="Ma L.-J."/>
            <person name="Dead R."/>
            <person name="Young S."/>
            <person name="Zeng Q."/>
            <person name="Koehrsen M."/>
            <person name="Alvarado L."/>
            <person name="Berlin A."/>
            <person name="Chapman S.B."/>
            <person name="Chen Z."/>
            <person name="Freedman E."/>
            <person name="Gellesch M."/>
            <person name="Goldberg J."/>
            <person name="Griggs A."/>
            <person name="Gujja S."/>
            <person name="Heilman E.R."/>
            <person name="Heiman D."/>
            <person name="Hepburn T."/>
            <person name="Howarth C."/>
            <person name="Jen D."/>
            <person name="Larson L."/>
            <person name="Mehta T."/>
            <person name="Neiman D."/>
            <person name="Pearson M."/>
            <person name="Roberts A."/>
            <person name="Saif S."/>
            <person name="Shea T."/>
            <person name="Shenoy N."/>
            <person name="Sisk P."/>
            <person name="Stolte C."/>
            <person name="Sykes S."/>
            <person name="Walk T."/>
            <person name="White J."/>
            <person name="Yandava C."/>
            <person name="Haas B."/>
            <person name="Nusbaum C."/>
            <person name="Birren B."/>
        </authorList>
    </citation>
    <scope>NUCLEOTIDE SEQUENCE [LARGE SCALE GENOMIC DNA]</scope>
    <source>
        <strain evidence="4">R3-111a-1</strain>
    </source>
</reference>
<evidence type="ECO:0000256" key="1">
    <source>
        <dbReference type="SAM" id="SignalP"/>
    </source>
</evidence>
<gene>
    <name evidence="3" type="primary">20350275</name>
    <name evidence="2" type="ORF">GGTG_09817</name>
</gene>
<dbReference type="Proteomes" id="UP000006039">
    <property type="component" value="Unassembled WGS sequence"/>
</dbReference>
<dbReference type="HOGENOM" id="CLU_153348_0_0_1"/>
<dbReference type="AlphaFoldDB" id="J3P8I3"/>
<dbReference type="VEuPathDB" id="FungiDB:GGTG_09817"/>
<name>J3P8I3_GAET3</name>
<dbReference type="GeneID" id="20350275"/>
<protein>
    <submittedName>
        <fullName evidence="2 3">Uncharacterized protein</fullName>
    </submittedName>
</protein>
<dbReference type="eggNOG" id="ENOG502RN57">
    <property type="taxonomic scope" value="Eukaryota"/>
</dbReference>
<keyword evidence="1" id="KW-0732">Signal</keyword>
<reference evidence="2" key="3">
    <citation type="submission" date="2010-09" db="EMBL/GenBank/DDBJ databases">
        <title>Annotation of Gaeumannomyces graminis var. tritici R3-111a-1.</title>
        <authorList>
            <consortium name="The Broad Institute Genome Sequencing Platform"/>
            <person name="Ma L.-J."/>
            <person name="Dead R."/>
            <person name="Young S.K."/>
            <person name="Zeng Q."/>
            <person name="Gargeya S."/>
            <person name="Fitzgerald M."/>
            <person name="Haas B."/>
            <person name="Abouelleil A."/>
            <person name="Alvarado L."/>
            <person name="Arachchi H.M."/>
            <person name="Berlin A."/>
            <person name="Brown A."/>
            <person name="Chapman S.B."/>
            <person name="Chen Z."/>
            <person name="Dunbar C."/>
            <person name="Freedman E."/>
            <person name="Gearin G."/>
            <person name="Gellesch M."/>
            <person name="Goldberg J."/>
            <person name="Griggs A."/>
            <person name="Gujja S."/>
            <person name="Heiman D."/>
            <person name="Howarth C."/>
            <person name="Larson L."/>
            <person name="Lui A."/>
            <person name="MacDonald P.J.P."/>
            <person name="Mehta T."/>
            <person name="Montmayeur A."/>
            <person name="Murphy C."/>
            <person name="Neiman D."/>
            <person name="Pearson M."/>
            <person name="Priest M."/>
            <person name="Roberts A."/>
            <person name="Saif S."/>
            <person name="Shea T."/>
            <person name="Shenoy N."/>
            <person name="Sisk P."/>
            <person name="Stolte C."/>
            <person name="Sykes S."/>
            <person name="Yandava C."/>
            <person name="Wortman J."/>
            <person name="Nusbaum C."/>
            <person name="Birren B."/>
        </authorList>
    </citation>
    <scope>NUCLEOTIDE SEQUENCE</scope>
    <source>
        <strain evidence="2">R3-111a-1</strain>
    </source>
</reference>
<reference evidence="3" key="5">
    <citation type="submission" date="2018-04" db="UniProtKB">
        <authorList>
            <consortium name="EnsemblFungi"/>
        </authorList>
    </citation>
    <scope>IDENTIFICATION</scope>
    <source>
        <strain evidence="3">R3-111a-1</strain>
    </source>
</reference>
<sequence>MQLAKLFGPILVALVGEALGAPADVEASSVSSQASPTTLIKTTSTDIGPRPNLVCKPTGPGYCTLEIYSARPPVGRVVVLYDYNCDTMGIWPAGSGVLPANGEWSLHSRLPYSVELKLHGDDLEPQGEIWYKGRKTDINAGWRYNCNDFSNDTECLRLAFNCS</sequence>
<reference evidence="2" key="2">
    <citation type="submission" date="2010-07" db="EMBL/GenBank/DDBJ databases">
        <authorList>
            <consortium name="The Broad Institute Genome Sequencing Platform"/>
            <consortium name="Broad Institute Genome Sequencing Center for Infectious Disease"/>
            <person name="Ma L.-J."/>
            <person name="Dead R."/>
            <person name="Young S."/>
            <person name="Zeng Q."/>
            <person name="Koehrsen M."/>
            <person name="Alvarado L."/>
            <person name="Berlin A."/>
            <person name="Chapman S.B."/>
            <person name="Chen Z."/>
            <person name="Freedman E."/>
            <person name="Gellesch M."/>
            <person name="Goldberg J."/>
            <person name="Griggs A."/>
            <person name="Gujja S."/>
            <person name="Heilman E.R."/>
            <person name="Heiman D."/>
            <person name="Hepburn T."/>
            <person name="Howarth C."/>
            <person name="Jen D."/>
            <person name="Larson L."/>
            <person name="Mehta T."/>
            <person name="Neiman D."/>
            <person name="Pearson M."/>
            <person name="Roberts A."/>
            <person name="Saif S."/>
            <person name="Shea T."/>
            <person name="Shenoy N."/>
            <person name="Sisk P."/>
            <person name="Stolte C."/>
            <person name="Sykes S."/>
            <person name="Walk T."/>
            <person name="White J."/>
            <person name="Yandava C."/>
            <person name="Haas B."/>
            <person name="Nusbaum C."/>
            <person name="Birren B."/>
        </authorList>
    </citation>
    <scope>NUCLEOTIDE SEQUENCE</scope>
    <source>
        <strain evidence="2">R3-111a-1</strain>
    </source>
</reference>
<dbReference type="RefSeq" id="XP_009225940.1">
    <property type="nucleotide sequence ID" value="XM_009227676.1"/>
</dbReference>